<dbReference type="PROSITE" id="PS51257">
    <property type="entry name" value="PROKAR_LIPOPROTEIN"/>
    <property type="match status" value="1"/>
</dbReference>
<reference evidence="2" key="1">
    <citation type="submission" date="2024-01" db="EMBL/GenBank/DDBJ databases">
        <title>GRCr8: a new rat reference genome assembly contstructed from accurate long reads and long range scaffolding.</title>
        <authorList>
            <person name="Doris P.A."/>
            <person name="Kalbfleisch T."/>
            <person name="Li K."/>
            <person name="Howe K."/>
            <person name="Wood J."/>
        </authorList>
    </citation>
    <scope>NUCLEOTIDE SEQUENCE [LARGE SCALE GENOMIC DNA]</scope>
    <source>
        <strain evidence="2">Brown Norway</strain>
    </source>
</reference>
<dbReference type="Proteomes" id="UP000002494">
    <property type="component" value="Chromosome 4"/>
</dbReference>
<dbReference type="SMART" id="SM00406">
    <property type="entry name" value="IGv"/>
    <property type="match status" value="1"/>
</dbReference>
<keyword evidence="3" id="KW-1185">Reference proteome</keyword>
<dbReference type="SUPFAM" id="SSF48726">
    <property type="entry name" value="Immunoglobulin"/>
    <property type="match status" value="1"/>
</dbReference>
<reference evidence="2" key="3">
    <citation type="submission" date="2025-09" db="UniProtKB">
        <authorList>
            <consortium name="Ensembl"/>
        </authorList>
    </citation>
    <scope>IDENTIFICATION</scope>
    <source>
        <strain evidence="2">Brown Norway</strain>
    </source>
</reference>
<evidence type="ECO:0000313" key="2">
    <source>
        <dbReference type="Ensembl" id="ENSRNOP00000100387.1"/>
    </source>
</evidence>
<dbReference type="InterPro" id="IPR013783">
    <property type="entry name" value="Ig-like_fold"/>
</dbReference>
<reference evidence="2" key="2">
    <citation type="submission" date="2025-08" db="UniProtKB">
        <authorList>
            <consortium name="Ensembl"/>
        </authorList>
    </citation>
    <scope>IDENTIFICATION</scope>
    <source>
        <strain evidence="2">Brown Norway</strain>
    </source>
</reference>
<evidence type="ECO:0007829" key="4">
    <source>
        <dbReference type="PeptideAtlas" id="A0ABK0KZ09"/>
    </source>
</evidence>
<dbReference type="GeneTree" id="ENSGT00940000154279"/>
<dbReference type="PANTHER" id="PTHR23267">
    <property type="entry name" value="IMMUNOGLOBULIN LIGHT CHAIN"/>
    <property type="match status" value="1"/>
</dbReference>
<name>A0ABK0KZ09_RAT</name>
<dbReference type="Ensembl" id="ENSRNOT00000160750.1">
    <property type="protein sequence ID" value="ENSRNOP00000100387.1"/>
    <property type="gene ID" value="ENSRNOG00000082337.1"/>
</dbReference>
<dbReference type="InterPro" id="IPR036179">
    <property type="entry name" value="Ig-like_dom_sf"/>
</dbReference>
<dbReference type="Pfam" id="PF07686">
    <property type="entry name" value="V-set"/>
    <property type="match status" value="1"/>
</dbReference>
<dbReference type="InterPro" id="IPR050150">
    <property type="entry name" value="IgV_Light_Chain"/>
</dbReference>
<dbReference type="PROSITE" id="PS50835">
    <property type="entry name" value="IG_LIKE"/>
    <property type="match status" value="1"/>
</dbReference>
<dbReference type="InterPro" id="IPR007110">
    <property type="entry name" value="Ig-like_dom"/>
</dbReference>
<dbReference type="SMART" id="SM00409">
    <property type="entry name" value="IG"/>
    <property type="match status" value="1"/>
</dbReference>
<dbReference type="InterPro" id="IPR013106">
    <property type="entry name" value="Ig_V-set"/>
</dbReference>
<feature type="domain" description="Ig-like" evidence="1">
    <location>
        <begin position="7"/>
        <end position="100"/>
    </location>
</feature>
<organism evidence="2 3">
    <name type="scientific">Rattus norvegicus</name>
    <name type="common">Rat</name>
    <dbReference type="NCBI Taxonomy" id="10116"/>
    <lineage>
        <taxon>Eukaryota</taxon>
        <taxon>Metazoa</taxon>
        <taxon>Chordata</taxon>
        <taxon>Craniata</taxon>
        <taxon>Vertebrata</taxon>
        <taxon>Euteleostomi</taxon>
        <taxon>Mammalia</taxon>
        <taxon>Eutheria</taxon>
        <taxon>Euarchontoglires</taxon>
        <taxon>Glires</taxon>
        <taxon>Rodentia</taxon>
        <taxon>Myomorpha</taxon>
        <taxon>Muroidea</taxon>
        <taxon>Muridae</taxon>
        <taxon>Murinae</taxon>
        <taxon>Rattus</taxon>
    </lineage>
</organism>
<dbReference type="Gene3D" id="2.60.40.10">
    <property type="entry name" value="Immunoglobulins"/>
    <property type="match status" value="1"/>
</dbReference>
<keyword evidence="4" id="KW-1267">Proteomics identification</keyword>
<proteinExistence type="evidence at protein level"/>
<sequence>MISEARGDVVMTQTPPSLSVAIGQSVSISCKSSQSLVYSDGKTYLHWLLQSPGRSPKRLIYQVSNLGSGVPDRFSGTGSQKDFTLKISRVEAEDLGVYYCAQTTHFPPTMIQTLTKTLLPGAAHLPM</sequence>
<evidence type="ECO:0000259" key="1">
    <source>
        <dbReference type="PROSITE" id="PS50835"/>
    </source>
</evidence>
<dbReference type="InterPro" id="IPR003599">
    <property type="entry name" value="Ig_sub"/>
</dbReference>
<evidence type="ECO:0000313" key="3">
    <source>
        <dbReference type="Proteomes" id="UP000002494"/>
    </source>
</evidence>
<accession>A0ABK0KZ09</accession>
<protein>
    <recommendedName>
        <fullName evidence="1">Ig-like domain-containing protein</fullName>
    </recommendedName>
</protein>